<proteinExistence type="predicted"/>
<dbReference type="WBParaSite" id="HPLM_0001521301-mRNA-1">
    <property type="protein sequence ID" value="HPLM_0001521301-mRNA-1"/>
    <property type="gene ID" value="HPLM_0001521301"/>
</dbReference>
<reference evidence="3" key="1">
    <citation type="submission" date="2017-02" db="UniProtKB">
        <authorList>
            <consortium name="WormBaseParasite"/>
        </authorList>
    </citation>
    <scope>IDENTIFICATION</scope>
</reference>
<evidence type="ECO:0000313" key="3">
    <source>
        <dbReference type="WBParaSite" id="HPLM_0001521301-mRNA-1"/>
    </source>
</evidence>
<dbReference type="Proteomes" id="UP000268014">
    <property type="component" value="Unassembled WGS sequence"/>
</dbReference>
<reference evidence="1 2" key="2">
    <citation type="submission" date="2018-11" db="EMBL/GenBank/DDBJ databases">
        <authorList>
            <consortium name="Pathogen Informatics"/>
        </authorList>
    </citation>
    <scope>NUCLEOTIDE SEQUENCE [LARGE SCALE GENOMIC DNA]</scope>
    <source>
        <strain evidence="1 2">MHpl1</strain>
    </source>
</reference>
<organism evidence="3">
    <name type="scientific">Haemonchus placei</name>
    <name type="common">Barber's pole worm</name>
    <dbReference type="NCBI Taxonomy" id="6290"/>
    <lineage>
        <taxon>Eukaryota</taxon>
        <taxon>Metazoa</taxon>
        <taxon>Ecdysozoa</taxon>
        <taxon>Nematoda</taxon>
        <taxon>Chromadorea</taxon>
        <taxon>Rhabditida</taxon>
        <taxon>Rhabditina</taxon>
        <taxon>Rhabditomorpha</taxon>
        <taxon>Strongyloidea</taxon>
        <taxon>Trichostrongylidae</taxon>
        <taxon>Haemonchus</taxon>
    </lineage>
</organism>
<sequence length="140" mass="15866">MDKKVDGRCFHYLRFADDIVLIAPNIERAEQSLADSTCEEIGLRLNLTKTIFIRSGLIPDASYKQNGTNISGRFNYVYLSQEREGSIGNQSVACKACPRQDRMRADLPINLVEFSHHSFRLLDIRLEDDHAGEDDASSCR</sequence>
<dbReference type="EMBL" id="UZAF01018883">
    <property type="protein sequence ID" value="VDO55771.1"/>
    <property type="molecule type" value="Genomic_DNA"/>
</dbReference>
<gene>
    <name evidence="1" type="ORF">HPLM_LOCUS15205</name>
</gene>
<dbReference type="OrthoDB" id="6631388at2759"/>
<evidence type="ECO:0000313" key="1">
    <source>
        <dbReference type="EMBL" id="VDO55771.1"/>
    </source>
</evidence>
<dbReference type="AlphaFoldDB" id="A0A0N4WU98"/>
<protein>
    <submittedName>
        <fullName evidence="3">Reverse transcriptase domain-containing protein</fullName>
    </submittedName>
</protein>
<evidence type="ECO:0000313" key="2">
    <source>
        <dbReference type="Proteomes" id="UP000268014"/>
    </source>
</evidence>
<accession>A0A0N4WU98</accession>
<keyword evidence="2" id="KW-1185">Reference proteome</keyword>
<name>A0A0N4WU98_HAEPC</name>